<comment type="caution">
    <text evidence="2">The sequence shown here is derived from an EMBL/GenBank/DDBJ whole genome shotgun (WGS) entry which is preliminary data.</text>
</comment>
<dbReference type="Proteomes" id="UP000677687">
    <property type="component" value="Unassembled WGS sequence"/>
</dbReference>
<reference evidence="2" key="1">
    <citation type="submission" date="2021-03" db="EMBL/GenBank/DDBJ databases">
        <authorList>
            <person name="Jaffe A."/>
        </authorList>
    </citation>
    <scope>NUCLEOTIDE SEQUENCE</scope>
    <source>
        <strain evidence="2">RIFCSPHIGHO2_01_FULL_AR10_44_11</strain>
    </source>
</reference>
<proteinExistence type="predicted"/>
<reference evidence="2" key="2">
    <citation type="submission" date="2021-05" db="EMBL/GenBank/DDBJ databases">
        <title>Protein family content uncovers lineage relationships and bacterial pathway maintenance mechanisms in DPANN archaea.</title>
        <authorList>
            <person name="Castelle C.J."/>
            <person name="Meheust R."/>
            <person name="Jaffe A.L."/>
            <person name="Seitz K."/>
            <person name="Gong X."/>
            <person name="Baker B.J."/>
            <person name="Banfield J.F."/>
        </authorList>
    </citation>
    <scope>NUCLEOTIDE SEQUENCE</scope>
    <source>
        <strain evidence="2">RIFCSPHIGHO2_01_FULL_AR10_44_11</strain>
    </source>
</reference>
<evidence type="ECO:0000259" key="1">
    <source>
        <dbReference type="Pfam" id="PF13470"/>
    </source>
</evidence>
<dbReference type="SUPFAM" id="SSF88723">
    <property type="entry name" value="PIN domain-like"/>
    <property type="match status" value="1"/>
</dbReference>
<dbReference type="InterPro" id="IPR029060">
    <property type="entry name" value="PIN-like_dom_sf"/>
</dbReference>
<organism evidence="2 3">
    <name type="scientific">Candidatus Iainarchaeum sp</name>
    <dbReference type="NCBI Taxonomy" id="3101447"/>
    <lineage>
        <taxon>Archaea</taxon>
        <taxon>Candidatus Iainarchaeota</taxon>
        <taxon>Candidatus Iainarchaeia</taxon>
        <taxon>Candidatus Iainarchaeales</taxon>
        <taxon>Candidatus Iainarchaeaceae</taxon>
        <taxon>Candidatus Iainarchaeum</taxon>
    </lineage>
</organism>
<accession>A0A8T4KU45</accession>
<feature type="domain" description="PIN" evidence="1">
    <location>
        <begin position="4"/>
        <end position="118"/>
    </location>
</feature>
<protein>
    <submittedName>
        <fullName evidence="2">PIN domain-containing protein</fullName>
    </submittedName>
</protein>
<dbReference type="Pfam" id="PF13470">
    <property type="entry name" value="PIN_3"/>
    <property type="match status" value="1"/>
</dbReference>
<evidence type="ECO:0000313" key="2">
    <source>
        <dbReference type="EMBL" id="MBS3057062.1"/>
    </source>
</evidence>
<sequence>MSTRIYVDACIYLDYFEERSNGMRPLSEFAFRIFQRAFECEFEIVISEWLLRELRIKKEFETKARLLFDDLRNKNKLIQTDADDKDEKEAKSYKNWKDALHCILARKAKCEFIITRNIEHFSSFSDILKAKLPEQI</sequence>
<dbReference type="InterPro" id="IPR002716">
    <property type="entry name" value="PIN_dom"/>
</dbReference>
<evidence type="ECO:0000313" key="3">
    <source>
        <dbReference type="Proteomes" id="UP000677687"/>
    </source>
</evidence>
<name>A0A8T4KU45_9ARCH</name>
<gene>
    <name evidence="2" type="ORF">J4415_00365</name>
</gene>
<dbReference type="AlphaFoldDB" id="A0A8T4KU45"/>
<dbReference type="EMBL" id="JAGVWD010000005">
    <property type="protein sequence ID" value="MBS3057062.1"/>
    <property type="molecule type" value="Genomic_DNA"/>
</dbReference>